<dbReference type="Proteomes" id="UP000095282">
    <property type="component" value="Unplaced"/>
</dbReference>
<reference evidence="3" key="1">
    <citation type="submission" date="2016-11" db="UniProtKB">
        <authorList>
            <consortium name="WormBaseParasite"/>
        </authorList>
    </citation>
    <scope>IDENTIFICATION</scope>
</reference>
<evidence type="ECO:0000256" key="1">
    <source>
        <dbReference type="SAM" id="MobiDB-lite"/>
    </source>
</evidence>
<proteinExistence type="predicted"/>
<accession>A0A1I7TCL8</accession>
<organism evidence="2 3">
    <name type="scientific">Caenorhabditis tropicalis</name>
    <dbReference type="NCBI Taxonomy" id="1561998"/>
    <lineage>
        <taxon>Eukaryota</taxon>
        <taxon>Metazoa</taxon>
        <taxon>Ecdysozoa</taxon>
        <taxon>Nematoda</taxon>
        <taxon>Chromadorea</taxon>
        <taxon>Rhabditida</taxon>
        <taxon>Rhabditina</taxon>
        <taxon>Rhabditomorpha</taxon>
        <taxon>Rhabditoidea</taxon>
        <taxon>Rhabditidae</taxon>
        <taxon>Peloderinae</taxon>
        <taxon>Caenorhabditis</taxon>
    </lineage>
</organism>
<name>A0A1I7TCL8_9PELO</name>
<protein>
    <submittedName>
        <fullName evidence="3">Protein kinase domain-containing protein</fullName>
    </submittedName>
</protein>
<sequence length="536" mass="62291">MDQPIRLEQGIMNEQINHIVENPVVANQMLATGVQDLDDRCLTKIWTPPPPDSPRQQDQPKNNTIEELTEVEEGCLEDLASNIVRDVYQFRELYQRVIFNEKSLLQHRIFLGRFFEGIRNLLNRQKAELDIGDEDQREAASNCHDATKAKYLNVLRCIEEFQSYINPAEHACADSIHKYKHSVRLLLNAYRTSYGIDSEKHAAIFRAVASVLCREYICPVNFDHYDILAFNLISEFRNLLSSYNFSLPSNMINFIKKVLTSECFDSDMRMHFFYDILLADEIYRGAIKNTAKVEIEQCDSTAEKLVLILIYVLLETNPVSKEIWASLIETIDVFFSQMEISFTQTESCVIATAPYIYKFLFKMIQNGVKRYWETLSNVRANCLDIFDEYKIVFKQHRSYVIDVIRCTNVSYDVFDPMQDIDGQVIYYLKKLFKIVSNLMKDIENSSDFQQLYAKFLPVSNEVEEDEEEDNSAEPMENTSKEIARTEVRPAEVRHIDGEPEQANDRNQVEEIRTDLPVDRPEAQNVVLNAPVKEEMT</sequence>
<dbReference type="WBParaSite" id="Csp11.Scaffold582.g4600.t1">
    <property type="protein sequence ID" value="Csp11.Scaffold582.g4600.t1"/>
    <property type="gene ID" value="Csp11.Scaffold582.g4600"/>
</dbReference>
<dbReference type="AlphaFoldDB" id="A0A1I7TCL8"/>
<keyword evidence="2" id="KW-1185">Reference proteome</keyword>
<feature type="compositionally biased region" description="Acidic residues" evidence="1">
    <location>
        <begin position="462"/>
        <end position="471"/>
    </location>
</feature>
<feature type="region of interest" description="Disordered" evidence="1">
    <location>
        <begin position="462"/>
        <end position="536"/>
    </location>
</feature>
<evidence type="ECO:0000313" key="2">
    <source>
        <dbReference type="Proteomes" id="UP000095282"/>
    </source>
</evidence>
<feature type="compositionally biased region" description="Basic and acidic residues" evidence="1">
    <location>
        <begin position="478"/>
        <end position="521"/>
    </location>
</feature>
<evidence type="ECO:0000313" key="3">
    <source>
        <dbReference type="WBParaSite" id="Csp11.Scaffold582.g4600.t1"/>
    </source>
</evidence>